<evidence type="ECO:0000313" key="10">
    <source>
        <dbReference type="EMBL" id="KAG5173180.1"/>
    </source>
</evidence>
<evidence type="ECO:0000256" key="8">
    <source>
        <dbReference type="SAM" id="MobiDB-lite"/>
    </source>
</evidence>
<dbReference type="InterPro" id="IPR006786">
    <property type="entry name" value="Pinin_SDK_MemA"/>
</dbReference>
<keyword evidence="4" id="KW-0805">Transcription regulation</keyword>
<feature type="compositionally biased region" description="Low complexity" evidence="8">
    <location>
        <begin position="279"/>
        <end position="291"/>
    </location>
</feature>
<dbReference type="GO" id="GO:0008380">
    <property type="term" value="P:RNA splicing"/>
    <property type="evidence" value="ECO:0007669"/>
    <property type="project" value="UniProtKB-KW"/>
</dbReference>
<sequence length="312" mass="34604">MSSEENPTPEPQMDAADAPQSPREATQTTGDTKKRPRLDLSAALGGRERKRGKSMFGILVGTLNKAKNEDKERNASDAAKKRQLIEQRLQAKLRKETDSVRRAEDAKKDKTTANRKEEDLQLKDSIYKLRRTRLPLLANFLVTSDVIPIDESSPPSTNPLMPVPRSHPPPLYYLPAILTPTQKAFLAKRKAEVDEAAEKEWEQFRDERSAGIEEIKQLRQRVAEAESKQKADKNMDKDDMETDIPSHNDGAPPSATVEDAADAGTIKEAPMDVDDTPVIAKEASKISAAASEPEKKDNSSAMQADDDDAVEY</sequence>
<reference evidence="10" key="1">
    <citation type="submission" date="2021-02" db="EMBL/GenBank/DDBJ databases">
        <title>Psilocybe cubensis genome.</title>
        <authorList>
            <person name="Mckernan K.J."/>
            <person name="Crawford S."/>
            <person name="Trippe A."/>
            <person name="Kane L.T."/>
            <person name="Mclaughlin S."/>
        </authorList>
    </citation>
    <scope>NUCLEOTIDE SEQUENCE [LARGE SCALE GENOMIC DNA]</scope>
    <source>
        <strain evidence="10">MGC-MH-2018</strain>
    </source>
</reference>
<keyword evidence="5" id="KW-0804">Transcription</keyword>
<feature type="region of interest" description="Disordered" evidence="8">
    <location>
        <begin position="1"/>
        <end position="117"/>
    </location>
</feature>
<feature type="domain" description="Pinin/SDK/MemA protein" evidence="9">
    <location>
        <begin position="47"/>
        <end position="143"/>
    </location>
</feature>
<evidence type="ECO:0000256" key="6">
    <source>
        <dbReference type="ARBA" id="ARBA00023187"/>
    </source>
</evidence>
<dbReference type="Pfam" id="PF04696">
    <property type="entry name" value="Pinin_SDK_memA"/>
    <property type="match status" value="1"/>
</dbReference>
<protein>
    <recommendedName>
        <fullName evidence="9">Pinin/SDK/MemA protein domain-containing protein</fullName>
    </recommendedName>
</protein>
<evidence type="ECO:0000256" key="2">
    <source>
        <dbReference type="ARBA" id="ARBA00010386"/>
    </source>
</evidence>
<gene>
    <name evidence="10" type="ORF">JR316_002690</name>
</gene>
<dbReference type="InterPro" id="IPR039853">
    <property type="entry name" value="Pinin"/>
</dbReference>
<name>A0A8H8CPS9_PSICU</name>
<proteinExistence type="inferred from homology"/>
<dbReference type="PANTHER" id="PTHR12707">
    <property type="entry name" value="PINN"/>
    <property type="match status" value="1"/>
</dbReference>
<comment type="similarity">
    <text evidence="2">Belongs to the pinin family.</text>
</comment>
<evidence type="ECO:0000256" key="3">
    <source>
        <dbReference type="ARBA" id="ARBA00022664"/>
    </source>
</evidence>
<organism evidence="10">
    <name type="scientific">Psilocybe cubensis</name>
    <name type="common">Psychedelic mushroom</name>
    <name type="synonym">Stropharia cubensis</name>
    <dbReference type="NCBI Taxonomy" id="181762"/>
    <lineage>
        <taxon>Eukaryota</taxon>
        <taxon>Fungi</taxon>
        <taxon>Dikarya</taxon>
        <taxon>Basidiomycota</taxon>
        <taxon>Agaricomycotina</taxon>
        <taxon>Agaricomycetes</taxon>
        <taxon>Agaricomycetidae</taxon>
        <taxon>Agaricales</taxon>
        <taxon>Agaricineae</taxon>
        <taxon>Strophariaceae</taxon>
        <taxon>Psilocybe</taxon>
    </lineage>
</organism>
<keyword evidence="3" id="KW-0507">mRNA processing</keyword>
<keyword evidence="7" id="KW-0539">Nucleus</keyword>
<dbReference type="GO" id="GO:0006397">
    <property type="term" value="P:mRNA processing"/>
    <property type="evidence" value="ECO:0007669"/>
    <property type="project" value="UniProtKB-KW"/>
</dbReference>
<dbReference type="AlphaFoldDB" id="A0A8H8CPS9"/>
<dbReference type="EMBL" id="JAFIQS010000002">
    <property type="protein sequence ID" value="KAG5173180.1"/>
    <property type="molecule type" value="Genomic_DNA"/>
</dbReference>
<keyword evidence="6" id="KW-0508">mRNA splicing</keyword>
<evidence type="ECO:0000256" key="4">
    <source>
        <dbReference type="ARBA" id="ARBA00023015"/>
    </source>
</evidence>
<feature type="compositionally biased region" description="Basic and acidic residues" evidence="8">
    <location>
        <begin position="219"/>
        <end position="237"/>
    </location>
</feature>
<evidence type="ECO:0000256" key="1">
    <source>
        <dbReference type="ARBA" id="ARBA00004123"/>
    </source>
</evidence>
<feature type="region of interest" description="Disordered" evidence="8">
    <location>
        <begin position="219"/>
        <end position="312"/>
    </location>
</feature>
<feature type="compositionally biased region" description="Basic and acidic residues" evidence="8">
    <location>
        <begin position="93"/>
        <end position="117"/>
    </location>
</feature>
<comment type="caution">
    <text evidence="10">The sequence shown here is derived from an EMBL/GenBank/DDBJ whole genome shotgun (WGS) entry which is preliminary data.</text>
</comment>
<dbReference type="GO" id="GO:0071013">
    <property type="term" value="C:catalytic step 2 spliceosome"/>
    <property type="evidence" value="ECO:0007669"/>
    <property type="project" value="TreeGrafter"/>
</dbReference>
<dbReference type="OrthoDB" id="330772at2759"/>
<accession>A0A8H8CPS9</accession>
<feature type="compositionally biased region" description="Basic and acidic residues" evidence="8">
    <location>
        <begin position="66"/>
        <end position="85"/>
    </location>
</feature>
<comment type="subcellular location">
    <subcellularLocation>
        <location evidence="1">Nucleus</location>
    </subcellularLocation>
</comment>
<evidence type="ECO:0000256" key="5">
    <source>
        <dbReference type="ARBA" id="ARBA00023163"/>
    </source>
</evidence>
<dbReference type="PANTHER" id="PTHR12707:SF0">
    <property type="entry name" value="PININ"/>
    <property type="match status" value="1"/>
</dbReference>
<evidence type="ECO:0000256" key="7">
    <source>
        <dbReference type="ARBA" id="ARBA00023242"/>
    </source>
</evidence>
<evidence type="ECO:0000259" key="9">
    <source>
        <dbReference type="Pfam" id="PF04696"/>
    </source>
</evidence>